<proteinExistence type="predicted"/>
<gene>
    <name evidence="2" type="ORF">RCL2_001360400</name>
</gene>
<comment type="caution">
    <text evidence="2">The sequence shown here is derived from an EMBL/GenBank/DDBJ whole genome shotgun (WGS) entry which is preliminary data.</text>
</comment>
<dbReference type="EMBL" id="BLAL01000160">
    <property type="protein sequence ID" value="GES86549.1"/>
    <property type="molecule type" value="Genomic_DNA"/>
</dbReference>
<protein>
    <submittedName>
        <fullName evidence="2">Uncharacterized protein</fullName>
    </submittedName>
</protein>
<organism evidence="2 3">
    <name type="scientific">Rhizophagus clarus</name>
    <dbReference type="NCBI Taxonomy" id="94130"/>
    <lineage>
        <taxon>Eukaryota</taxon>
        <taxon>Fungi</taxon>
        <taxon>Fungi incertae sedis</taxon>
        <taxon>Mucoromycota</taxon>
        <taxon>Glomeromycotina</taxon>
        <taxon>Glomeromycetes</taxon>
        <taxon>Glomerales</taxon>
        <taxon>Glomeraceae</taxon>
        <taxon>Rhizophagus</taxon>
    </lineage>
</organism>
<evidence type="ECO:0000256" key="1">
    <source>
        <dbReference type="SAM" id="MobiDB-lite"/>
    </source>
</evidence>
<evidence type="ECO:0000313" key="2">
    <source>
        <dbReference type="EMBL" id="GES86549.1"/>
    </source>
</evidence>
<feature type="compositionally biased region" description="Polar residues" evidence="1">
    <location>
        <begin position="126"/>
        <end position="135"/>
    </location>
</feature>
<feature type="region of interest" description="Disordered" evidence="1">
    <location>
        <begin position="120"/>
        <end position="167"/>
    </location>
</feature>
<name>A0A8H3LJM3_9GLOM</name>
<feature type="compositionally biased region" description="Basic residues" evidence="1">
    <location>
        <begin position="139"/>
        <end position="155"/>
    </location>
</feature>
<sequence length="167" mass="18504">MSITESTAINIVQQLIVKLGNIGTLSPDDQLTRINKVLGEKPCIKTVNINNLAVQTNLTYGMILILLQVGLEIAAIANLAIEKVVQSELFTNLSKQTEDSKQKQVKPIILDKLGMEKMEIIEDQPKSSQSTPSQENAKNLKKKKAGNPKSKKSNRRTINLPNQKIQM</sequence>
<feature type="compositionally biased region" description="Polar residues" evidence="1">
    <location>
        <begin position="156"/>
        <end position="167"/>
    </location>
</feature>
<evidence type="ECO:0000313" key="3">
    <source>
        <dbReference type="Proteomes" id="UP000615446"/>
    </source>
</evidence>
<dbReference type="AlphaFoldDB" id="A0A8H3LJM3"/>
<accession>A0A8H3LJM3</accession>
<dbReference type="Proteomes" id="UP000615446">
    <property type="component" value="Unassembled WGS sequence"/>
</dbReference>
<reference evidence="2" key="1">
    <citation type="submission" date="2019-10" db="EMBL/GenBank/DDBJ databases">
        <title>Conservation and host-specific expression of non-tandemly repeated heterogenous ribosome RNA gene in arbuscular mycorrhizal fungi.</title>
        <authorList>
            <person name="Maeda T."/>
            <person name="Kobayashi Y."/>
            <person name="Nakagawa T."/>
            <person name="Ezawa T."/>
            <person name="Yamaguchi K."/>
            <person name="Bino T."/>
            <person name="Nishimoto Y."/>
            <person name="Shigenobu S."/>
            <person name="Kawaguchi M."/>
        </authorList>
    </citation>
    <scope>NUCLEOTIDE SEQUENCE</scope>
    <source>
        <strain evidence="2">HR1</strain>
    </source>
</reference>